<evidence type="ECO:0000313" key="2">
    <source>
        <dbReference type="EMBL" id="GGB52336.1"/>
    </source>
</evidence>
<dbReference type="InterPro" id="IPR029068">
    <property type="entry name" value="Glyas_Bleomycin-R_OHBP_Dase"/>
</dbReference>
<dbReference type="SUPFAM" id="SSF54593">
    <property type="entry name" value="Glyoxalase/Bleomycin resistance protein/Dihydroxybiphenyl dioxygenase"/>
    <property type="match status" value="1"/>
</dbReference>
<reference evidence="2" key="2">
    <citation type="submission" date="2020-09" db="EMBL/GenBank/DDBJ databases">
        <authorList>
            <person name="Sun Q."/>
            <person name="Zhou Y."/>
        </authorList>
    </citation>
    <scope>NUCLEOTIDE SEQUENCE</scope>
    <source>
        <strain evidence="2">CGMCC 1.15454</strain>
    </source>
</reference>
<dbReference type="EMBL" id="BMJD01000031">
    <property type="protein sequence ID" value="GGB52336.1"/>
    <property type="molecule type" value="Genomic_DNA"/>
</dbReference>
<evidence type="ECO:0000313" key="3">
    <source>
        <dbReference type="Proteomes" id="UP000621492"/>
    </source>
</evidence>
<keyword evidence="3" id="KW-1185">Reference proteome</keyword>
<name>A0A9W5X6Z4_9BACI</name>
<dbReference type="Pfam" id="PF00903">
    <property type="entry name" value="Glyoxalase"/>
    <property type="match status" value="1"/>
</dbReference>
<reference evidence="2" key="1">
    <citation type="journal article" date="2014" name="Int. J. Syst. Evol. Microbiol.">
        <title>Complete genome sequence of Corynebacterium casei LMG S-19264T (=DSM 44701T), isolated from a smear-ripened cheese.</title>
        <authorList>
            <consortium name="US DOE Joint Genome Institute (JGI-PGF)"/>
            <person name="Walter F."/>
            <person name="Albersmeier A."/>
            <person name="Kalinowski J."/>
            <person name="Ruckert C."/>
        </authorList>
    </citation>
    <scope>NUCLEOTIDE SEQUENCE</scope>
    <source>
        <strain evidence="2">CGMCC 1.15454</strain>
    </source>
</reference>
<comment type="caution">
    <text evidence="2">The sequence shown here is derived from an EMBL/GenBank/DDBJ whole genome shotgun (WGS) entry which is preliminary data.</text>
</comment>
<dbReference type="InterPro" id="IPR004360">
    <property type="entry name" value="Glyas_Fos-R_dOase_dom"/>
</dbReference>
<feature type="domain" description="Glyoxalase/fosfomycin resistance/dioxygenase" evidence="1">
    <location>
        <begin position="8"/>
        <end position="112"/>
    </location>
</feature>
<dbReference type="AlphaFoldDB" id="A0A9W5X6Z4"/>
<evidence type="ECO:0000259" key="1">
    <source>
        <dbReference type="Pfam" id="PF00903"/>
    </source>
</evidence>
<organism evidence="2 3">
    <name type="scientific">Lentibacillus populi</name>
    <dbReference type="NCBI Taxonomy" id="1827502"/>
    <lineage>
        <taxon>Bacteria</taxon>
        <taxon>Bacillati</taxon>
        <taxon>Bacillota</taxon>
        <taxon>Bacilli</taxon>
        <taxon>Bacillales</taxon>
        <taxon>Bacillaceae</taxon>
        <taxon>Lentibacillus</taxon>
    </lineage>
</organism>
<dbReference type="Gene3D" id="3.10.180.10">
    <property type="entry name" value="2,3-Dihydroxybiphenyl 1,2-Dioxygenase, domain 1"/>
    <property type="match status" value="1"/>
</dbReference>
<proteinExistence type="predicted"/>
<protein>
    <recommendedName>
        <fullName evidence="1">Glyoxalase/fosfomycin resistance/dioxygenase domain-containing protein</fullName>
    </recommendedName>
</protein>
<dbReference type="RefSeq" id="WP_088051351.1">
    <property type="nucleotide sequence ID" value="NZ_BMJD01000031.1"/>
</dbReference>
<gene>
    <name evidence="2" type="ORF">GCM10011409_32370</name>
</gene>
<accession>A0A9W5X6Z4</accession>
<dbReference type="Proteomes" id="UP000621492">
    <property type="component" value="Unassembled WGS sequence"/>
</dbReference>
<sequence length="116" mass="13494">MNPILKQIGAIFMPVKNIEEARKWYCDILGIPADGRIVFGHLYIITMSGTEIVLDSKIFSKDNVFRTPPFHFNTTDIEKAYKYMKGKNVEIVTEIQFDQWFNFKDPDGNHLMICQC</sequence>